<evidence type="ECO:0000313" key="3">
    <source>
        <dbReference type="Proteomes" id="UP000790347"/>
    </source>
</evidence>
<name>A0A922I632_DERFA</name>
<proteinExistence type="predicted"/>
<dbReference type="InterPro" id="IPR057106">
    <property type="entry name" value="NXPE4_C"/>
</dbReference>
<dbReference type="PANTHER" id="PTHR14776">
    <property type="entry name" value="CADHERIN-LIKE AND PC-ESTERASE DOMAIN-CONTAINING PROTEIN 1"/>
    <property type="match status" value="1"/>
</dbReference>
<reference evidence="2" key="2">
    <citation type="journal article" date="2022" name="Res Sq">
        <title>Comparative Genomics Reveals Insights into the Divergent Evolution of Astigmatic Mites and Household Pest Adaptations.</title>
        <authorList>
            <person name="Xiong Q."/>
            <person name="Wan A.T.-Y."/>
            <person name="Liu X.-Y."/>
            <person name="Fung C.S.-H."/>
            <person name="Xiao X."/>
            <person name="Malainual N."/>
            <person name="Hou J."/>
            <person name="Wang L."/>
            <person name="Wang M."/>
            <person name="Yang K."/>
            <person name="Cui Y."/>
            <person name="Leung E."/>
            <person name="Nong W."/>
            <person name="Shin S.-K."/>
            <person name="Au S."/>
            <person name="Jeong K.Y."/>
            <person name="Chew F.T."/>
            <person name="Hui J."/>
            <person name="Leung T.F."/>
            <person name="Tungtrongchitr A."/>
            <person name="Zhong N."/>
            <person name="Liu Z."/>
            <person name="Tsui S."/>
        </authorList>
    </citation>
    <scope>NUCLEOTIDE SEQUENCE</scope>
    <source>
        <strain evidence="2">Derf</strain>
        <tissue evidence="2">Whole organism</tissue>
    </source>
</reference>
<dbReference type="Proteomes" id="UP000790347">
    <property type="component" value="Unassembled WGS sequence"/>
</dbReference>
<keyword evidence="3" id="KW-1185">Reference proteome</keyword>
<protein>
    <submittedName>
        <fullName evidence="2">Cadherin-like and PC-esterase</fullName>
    </submittedName>
</protein>
<comment type="caution">
    <text evidence="2">The sequence shown here is derived from an EMBL/GenBank/DDBJ whole genome shotgun (WGS) entry which is preliminary data.</text>
</comment>
<dbReference type="Pfam" id="PF24536">
    <property type="entry name" value="NXPE4_C"/>
    <property type="match status" value="1"/>
</dbReference>
<reference evidence="2" key="1">
    <citation type="submission" date="2013-05" db="EMBL/GenBank/DDBJ databases">
        <authorList>
            <person name="Yim A.K.Y."/>
            <person name="Chan T.F."/>
            <person name="Ji K.M."/>
            <person name="Liu X.Y."/>
            <person name="Zhou J.W."/>
            <person name="Li R.Q."/>
            <person name="Yang K.Y."/>
            <person name="Li J."/>
            <person name="Li M."/>
            <person name="Law P.T.W."/>
            <person name="Wu Y.L."/>
            <person name="Cai Z.L."/>
            <person name="Qin H."/>
            <person name="Bao Y."/>
            <person name="Leung R.K.K."/>
            <person name="Ng P.K.S."/>
            <person name="Zou J."/>
            <person name="Zhong X.J."/>
            <person name="Ran P.X."/>
            <person name="Zhong N.S."/>
            <person name="Liu Z.G."/>
            <person name="Tsui S.K.W."/>
        </authorList>
    </citation>
    <scope>NUCLEOTIDE SEQUENCE</scope>
    <source>
        <strain evidence="2">Derf</strain>
        <tissue evidence="2">Whole organism</tissue>
    </source>
</reference>
<gene>
    <name evidence="2" type="primary">CPED1</name>
    <name evidence="2" type="ORF">DERF_004431</name>
</gene>
<accession>A0A922I632</accession>
<dbReference type="PANTHER" id="PTHR14776:SF1">
    <property type="entry name" value="CADHERIN-LIKE AND PC-ESTERASE DOMAIN-CONTAINING PROTEIN 1"/>
    <property type="match status" value="1"/>
</dbReference>
<feature type="domain" description="NXPE C-terminal" evidence="1">
    <location>
        <begin position="855"/>
        <end position="989"/>
    </location>
</feature>
<organism evidence="2 3">
    <name type="scientific">Dermatophagoides farinae</name>
    <name type="common">American house dust mite</name>
    <dbReference type="NCBI Taxonomy" id="6954"/>
    <lineage>
        <taxon>Eukaryota</taxon>
        <taxon>Metazoa</taxon>
        <taxon>Ecdysozoa</taxon>
        <taxon>Arthropoda</taxon>
        <taxon>Chelicerata</taxon>
        <taxon>Arachnida</taxon>
        <taxon>Acari</taxon>
        <taxon>Acariformes</taxon>
        <taxon>Sarcoptiformes</taxon>
        <taxon>Astigmata</taxon>
        <taxon>Psoroptidia</taxon>
        <taxon>Analgoidea</taxon>
        <taxon>Pyroglyphidae</taxon>
        <taxon>Dermatophagoidinae</taxon>
        <taxon>Dermatophagoides</taxon>
    </lineage>
</organism>
<sequence length="1109" mass="130167">MAKQVDAMMAIRQKKRFRFIHKRLDSMLNKIKKATILECPQQQQQKGRIYLPSSLYRLMNNNNEMFHLWNNLNITLMNMNQCDIIVIDDTIDYHQLIKTTTTTINNDQTMMMTNTHLNSRQLYRQNIEQLTLLIKMPDIRCNLFDLVRKYPALRQQPLSPLCFTLPQNLQKFLDVSDALGYSTNWTLEYGHYHNNNQLSSINEPLQIFSQTDRSRLIQINRLALRQQSQSSSLHTMMISTPLLGPIIIRQHFIQQVVHYHSQPIKLRIFVLITSLNPLRVFQYQYGLILPYKQNNNKSPSSNNNNNDDDDPLDSLENFWNHLQQSSSNNDMKMARQSVHRVILYSLILMEVNDRLLNLQSSPDAIYPSAIQSFQCLIFDIVIRHTENYQAFIVNLLSIDQLEQLELGQHEDKLSTKLLNQFQLDTYRLLAKSTQNLNDKNFDKFSIKLRELIDGDHFGLLGINCHISHNVCLSQQDLEYLINSWNQMDQMRDVNFESIYPYRWQNMTEYSNIRALFEQILLQIDTTTTTSNSENNNNNDNQISSQTKEMVMDKYKHFEYQTERLHPVVEAMFAQIVEDNKSSLPLNDVQHFDVHHDLTNLNWTTMATITGDNHNIDIDDEIINHKIECTNDPYSLSQLKHLKILYPNDLELRPKFQPYQKHYNLNQPISYDNMLIQIDTEVAHCDTWIRLDNHYYNIQSGRLNFSLGIGENSIRLTLVNRKLSDSNMVLAIYTIVIHRQTLLESSSSSSTQFIDYEQQQQQQQQQQKQQQQQYQICNLIQDCDLRVYPNESCGWQSTNQTCTKTTILNNNNDCLKQIDQIETKKICQHGAENGRWLLPCINCTKLNGCIWSELQWLPYRCRYRIPVEPEHLRKCLSNKNILLIGDSTNRGIMHYIMERLNRTLTEADKTHDHKSYRLIDLDTTINFAYYPKFWLPPNQRPSFAQVFHDSLHQTLLDDKMIEPIKNIIIIGGVQWISRQHLHIARQELRSLGFTNDSDDQIRLVVKTLGSGFHQSVIGVHYMPVSEQIKLALQNQLLIDEALRLNFEVIDTFNKTIAMYKDFYPGKCACHFHRIIKEKTPDGTSIRYHVEGKLNRLYSEILLSRICDTES</sequence>
<dbReference type="AlphaFoldDB" id="A0A922I632"/>
<evidence type="ECO:0000313" key="2">
    <source>
        <dbReference type="EMBL" id="KAH9520739.1"/>
    </source>
</evidence>
<dbReference type="EMBL" id="ASGP02000002">
    <property type="protein sequence ID" value="KAH9520739.1"/>
    <property type="molecule type" value="Genomic_DNA"/>
</dbReference>
<evidence type="ECO:0000259" key="1">
    <source>
        <dbReference type="Pfam" id="PF24536"/>
    </source>
</evidence>